<accession>A0A830GJW9</accession>
<keyword evidence="3" id="KW-1185">Reference proteome</keyword>
<comment type="caution">
    <text evidence="2">The sequence shown here is derived from an EMBL/GenBank/DDBJ whole genome shotgun (WGS) entry which is preliminary data.</text>
</comment>
<organism evidence="2 3">
    <name type="scientific">Haloarcula pellucida</name>
    <dbReference type="NCBI Taxonomy" id="1427151"/>
    <lineage>
        <taxon>Archaea</taxon>
        <taxon>Methanobacteriati</taxon>
        <taxon>Methanobacteriota</taxon>
        <taxon>Stenosarchaea group</taxon>
        <taxon>Halobacteria</taxon>
        <taxon>Halobacteriales</taxon>
        <taxon>Haloarculaceae</taxon>
        <taxon>Haloarcula</taxon>
    </lineage>
</organism>
<evidence type="ECO:0000256" key="1">
    <source>
        <dbReference type="SAM" id="MobiDB-lite"/>
    </source>
</evidence>
<dbReference type="Proteomes" id="UP000605784">
    <property type="component" value="Unassembled WGS sequence"/>
</dbReference>
<reference evidence="2" key="1">
    <citation type="journal article" date="2014" name="Int. J. Syst. Evol. Microbiol.">
        <title>Complete genome sequence of Corynebacterium casei LMG S-19264T (=DSM 44701T), isolated from a smear-ripened cheese.</title>
        <authorList>
            <consortium name="US DOE Joint Genome Institute (JGI-PGF)"/>
            <person name="Walter F."/>
            <person name="Albersmeier A."/>
            <person name="Kalinowski J."/>
            <person name="Ruckert C."/>
        </authorList>
    </citation>
    <scope>NUCLEOTIDE SEQUENCE</scope>
    <source>
        <strain evidence="2">JCM 17820</strain>
    </source>
</reference>
<feature type="compositionally biased region" description="Acidic residues" evidence="1">
    <location>
        <begin position="1"/>
        <end position="15"/>
    </location>
</feature>
<name>A0A830GJW9_9EURY</name>
<dbReference type="RefSeq" id="WP_166970084.1">
    <property type="nucleotide sequence ID" value="NZ_BMOU01000001.1"/>
</dbReference>
<reference evidence="2" key="2">
    <citation type="submission" date="2020-09" db="EMBL/GenBank/DDBJ databases">
        <authorList>
            <person name="Sun Q."/>
            <person name="Ohkuma M."/>
        </authorList>
    </citation>
    <scope>NUCLEOTIDE SEQUENCE</scope>
    <source>
        <strain evidence="2">JCM 17820</strain>
    </source>
</reference>
<feature type="region of interest" description="Disordered" evidence="1">
    <location>
        <begin position="1"/>
        <end position="32"/>
    </location>
</feature>
<evidence type="ECO:0000313" key="2">
    <source>
        <dbReference type="EMBL" id="GGN89014.1"/>
    </source>
</evidence>
<sequence length="52" mass="5821">MPSQTDDGEVADADEDRPTVTTHESVKDRTVFTEDGNQEGWIATDLTVDLRR</sequence>
<gene>
    <name evidence="2" type="ORF">GCM10009030_09330</name>
</gene>
<dbReference type="GeneID" id="44857193"/>
<protein>
    <submittedName>
        <fullName evidence="2">Uncharacterized protein</fullName>
    </submittedName>
</protein>
<dbReference type="AlphaFoldDB" id="A0A830GJW9"/>
<dbReference type="EMBL" id="BMOU01000001">
    <property type="protein sequence ID" value="GGN89014.1"/>
    <property type="molecule type" value="Genomic_DNA"/>
</dbReference>
<proteinExistence type="predicted"/>
<evidence type="ECO:0000313" key="3">
    <source>
        <dbReference type="Proteomes" id="UP000605784"/>
    </source>
</evidence>